<keyword evidence="1" id="KW-0472">Membrane</keyword>
<reference evidence="3" key="1">
    <citation type="submission" date="2019-11" db="EMBL/GenBank/DDBJ databases">
        <title>Complete genome sequence of Corynebacterium kalinowskii 1959, a novel Corynebacterium species isolated from soil of a small paddock in Vilsendorf, Germany.</title>
        <authorList>
            <person name="Schaffert L."/>
            <person name="Ruwe M."/>
            <person name="Milse J."/>
            <person name="Hanuschka K."/>
            <person name="Ortseifen V."/>
            <person name="Droste J."/>
            <person name="Brandt D."/>
            <person name="Schlueter L."/>
            <person name="Kutter Y."/>
            <person name="Vinke S."/>
            <person name="Viehoefer P."/>
            <person name="Jacob L."/>
            <person name="Luebke N.-C."/>
            <person name="Schulte-Berndt E."/>
            <person name="Hain C."/>
            <person name="Linder M."/>
            <person name="Schmidt P."/>
            <person name="Wollenschlaeger L."/>
            <person name="Luttermann T."/>
            <person name="Thieme E."/>
            <person name="Hassa J."/>
            <person name="Haak M."/>
            <person name="Wittchen M."/>
            <person name="Mentz A."/>
            <person name="Persicke M."/>
            <person name="Busche T."/>
            <person name="Ruckert C."/>
        </authorList>
    </citation>
    <scope>NUCLEOTIDE SEQUENCE [LARGE SCALE GENOMIC DNA]</scope>
    <source>
        <strain evidence="3">1959</strain>
    </source>
</reference>
<evidence type="ECO:0000313" key="2">
    <source>
        <dbReference type="EMBL" id="QGU01428.1"/>
    </source>
</evidence>
<accession>A0A6B8W157</accession>
<feature type="transmembrane region" description="Helical" evidence="1">
    <location>
        <begin position="427"/>
        <end position="444"/>
    </location>
</feature>
<dbReference type="Proteomes" id="UP000427071">
    <property type="component" value="Chromosome"/>
</dbReference>
<evidence type="ECO:0000256" key="1">
    <source>
        <dbReference type="SAM" id="Phobius"/>
    </source>
</evidence>
<evidence type="ECO:0000313" key="3">
    <source>
        <dbReference type="Proteomes" id="UP000427071"/>
    </source>
</evidence>
<feature type="transmembrane region" description="Helical" evidence="1">
    <location>
        <begin position="126"/>
        <end position="149"/>
    </location>
</feature>
<keyword evidence="1" id="KW-0812">Transmembrane</keyword>
<protein>
    <recommendedName>
        <fullName evidence="4">ABC transporter permease</fullName>
    </recommendedName>
</protein>
<feature type="transmembrane region" description="Helical" evidence="1">
    <location>
        <begin position="283"/>
        <end position="305"/>
    </location>
</feature>
<feature type="transmembrane region" description="Helical" evidence="1">
    <location>
        <begin position="155"/>
        <end position="178"/>
    </location>
</feature>
<dbReference type="EMBL" id="CP046452">
    <property type="protein sequence ID" value="QGU01428.1"/>
    <property type="molecule type" value="Genomic_DNA"/>
</dbReference>
<feature type="transmembrane region" description="Helical" evidence="1">
    <location>
        <begin position="451"/>
        <end position="469"/>
    </location>
</feature>
<evidence type="ECO:0008006" key="4">
    <source>
        <dbReference type="Google" id="ProtNLM"/>
    </source>
</evidence>
<feature type="transmembrane region" description="Helical" evidence="1">
    <location>
        <begin position="233"/>
        <end position="254"/>
    </location>
</feature>
<sequence>MTAGWLRMLRLQWRTSWGMLLGAPILLAVLVTLIAAGISELYPDLAAREIYAATMAASPAATAFNGRSYDVDTVGGIVAVELGFMGQLAIPIVGAFQTLRLTRRLESSGALELITACPVARPAVPLAAFVSALLSWKLFALLAFCGLVTQDLPWVGAAHFVVILALFGLAFSGMGLLLGELAGSYRTATGLALGTVFAAFIARALVDGLGLDLTWVNPMSWVAEAKPWGDPELWPYLSFLALALASAGAGVAVCTRRDLGSGVIPTRLGRAVARPGLATPWGFLWRVTVGASAGWLIGIVVWAAAIGAMSQEFVDAIASNPSLAAAFGMVPEHMATVVAVLLAAALATAAGLSVLLSHGTSELSSRLGLLHAGRYSRGLWWLVWNASSLLVAGVALFGAVTVLGLVQRLVLDRPAALSDAVGAGVDLLIPVLAMVAIGSFWVGVAPRLRAVAWLLPAWTVLVGLLGTALRMPEWLQNTSFVHVVGTVPVAAADGDAQLALGVLGAALLVLAWLAFRRRDLARG</sequence>
<feature type="transmembrane region" description="Helical" evidence="1">
    <location>
        <begin position="190"/>
        <end position="213"/>
    </location>
</feature>
<gene>
    <name evidence="2" type="ORF">CKALI_02700</name>
</gene>
<proteinExistence type="predicted"/>
<dbReference type="KEGG" id="ckw:CKALI_02700"/>
<dbReference type="RefSeq" id="WP_156191830.1">
    <property type="nucleotide sequence ID" value="NZ_CP046452.1"/>
</dbReference>
<organism evidence="2 3">
    <name type="scientific">Corynebacterium kalinowskii</name>
    <dbReference type="NCBI Taxonomy" id="2675216"/>
    <lineage>
        <taxon>Bacteria</taxon>
        <taxon>Bacillati</taxon>
        <taxon>Actinomycetota</taxon>
        <taxon>Actinomycetes</taxon>
        <taxon>Mycobacteriales</taxon>
        <taxon>Corynebacteriaceae</taxon>
        <taxon>Corynebacterium</taxon>
    </lineage>
</organism>
<name>A0A6B8W157_9CORY</name>
<keyword evidence="3" id="KW-1185">Reference proteome</keyword>
<feature type="transmembrane region" description="Helical" evidence="1">
    <location>
        <begin position="496"/>
        <end position="515"/>
    </location>
</feature>
<keyword evidence="1" id="KW-1133">Transmembrane helix</keyword>
<dbReference type="AlphaFoldDB" id="A0A6B8W157"/>
<feature type="transmembrane region" description="Helical" evidence="1">
    <location>
        <begin position="379"/>
        <end position="407"/>
    </location>
</feature>
<feature type="transmembrane region" description="Helical" evidence="1">
    <location>
        <begin position="337"/>
        <end position="358"/>
    </location>
</feature>
<feature type="transmembrane region" description="Helical" evidence="1">
    <location>
        <begin position="74"/>
        <end position="96"/>
    </location>
</feature>